<accession>A0ACB8EC92</accession>
<evidence type="ECO:0000313" key="1">
    <source>
        <dbReference type="EMBL" id="KAH7989662.1"/>
    </source>
</evidence>
<sequence length="163" mass="18681">MYGEKQGKAIFSEVPSNVTRGFAEFALPVALVEFGGSGKMHQRLLDILNKERETLKGKIEESLMQQSQEYKEILEKHMADERQKNREALATAAKSEKESVQAAILVAVKEERENMEKLHMEEKERWQTERSEDCEKIAQAVEDAMQEHKQNSQSNLKAMTLGR</sequence>
<dbReference type="EMBL" id="CM037627">
    <property type="protein sequence ID" value="KAH7989662.1"/>
    <property type="molecule type" value="Genomic_DNA"/>
</dbReference>
<dbReference type="Proteomes" id="UP000827872">
    <property type="component" value="Linkage Group LG14"/>
</dbReference>
<gene>
    <name evidence="1" type="ORF">K3G42_012478</name>
</gene>
<evidence type="ECO:0000313" key="2">
    <source>
        <dbReference type="Proteomes" id="UP000827872"/>
    </source>
</evidence>
<keyword evidence="2" id="KW-1185">Reference proteome</keyword>
<organism evidence="1 2">
    <name type="scientific">Sphaerodactylus townsendi</name>
    <dbReference type="NCBI Taxonomy" id="933632"/>
    <lineage>
        <taxon>Eukaryota</taxon>
        <taxon>Metazoa</taxon>
        <taxon>Chordata</taxon>
        <taxon>Craniata</taxon>
        <taxon>Vertebrata</taxon>
        <taxon>Euteleostomi</taxon>
        <taxon>Lepidosauria</taxon>
        <taxon>Squamata</taxon>
        <taxon>Bifurcata</taxon>
        <taxon>Gekkota</taxon>
        <taxon>Sphaerodactylidae</taxon>
        <taxon>Sphaerodactylus</taxon>
    </lineage>
</organism>
<name>A0ACB8EC92_9SAUR</name>
<comment type="caution">
    <text evidence="1">The sequence shown here is derived from an EMBL/GenBank/DDBJ whole genome shotgun (WGS) entry which is preliminary data.</text>
</comment>
<proteinExistence type="predicted"/>
<protein>
    <submittedName>
        <fullName evidence="1">Uncharacterized protein</fullName>
    </submittedName>
</protein>
<reference evidence="1" key="1">
    <citation type="submission" date="2021-08" db="EMBL/GenBank/DDBJ databases">
        <title>The first chromosome-level gecko genome reveals the dynamic sex chromosomes of Neotropical dwarf geckos (Sphaerodactylidae: Sphaerodactylus).</title>
        <authorList>
            <person name="Pinto B.J."/>
            <person name="Keating S.E."/>
            <person name="Gamble T."/>
        </authorList>
    </citation>
    <scope>NUCLEOTIDE SEQUENCE</scope>
    <source>
        <strain evidence="1">TG3544</strain>
    </source>
</reference>